<dbReference type="EMBL" id="MU805955">
    <property type="protein sequence ID" value="KAJ3844329.1"/>
    <property type="molecule type" value="Genomic_DNA"/>
</dbReference>
<evidence type="ECO:0000256" key="6">
    <source>
        <dbReference type="ARBA" id="ARBA00023004"/>
    </source>
</evidence>
<organism evidence="9 10">
    <name type="scientific">Lentinula raphanica</name>
    <dbReference type="NCBI Taxonomy" id="153919"/>
    <lineage>
        <taxon>Eukaryota</taxon>
        <taxon>Fungi</taxon>
        <taxon>Dikarya</taxon>
        <taxon>Basidiomycota</taxon>
        <taxon>Agaricomycotina</taxon>
        <taxon>Agaricomycetes</taxon>
        <taxon>Agaricomycetidae</taxon>
        <taxon>Agaricales</taxon>
        <taxon>Marasmiineae</taxon>
        <taxon>Omphalotaceae</taxon>
        <taxon>Lentinula</taxon>
    </lineage>
</organism>
<dbReference type="InterPro" id="IPR036851">
    <property type="entry name" value="Chloroperoxidase-like_sf"/>
</dbReference>
<evidence type="ECO:0000259" key="8">
    <source>
        <dbReference type="PROSITE" id="PS51405"/>
    </source>
</evidence>
<evidence type="ECO:0000256" key="2">
    <source>
        <dbReference type="ARBA" id="ARBA00022559"/>
    </source>
</evidence>
<evidence type="ECO:0000256" key="5">
    <source>
        <dbReference type="ARBA" id="ARBA00023002"/>
    </source>
</evidence>
<dbReference type="InterPro" id="IPR000028">
    <property type="entry name" value="Chloroperoxidase"/>
</dbReference>
<keyword evidence="6" id="KW-0408">Iron</keyword>
<sequence length="285" mass="30870">MPSLLPYLITSNPVHTLSNALAAIIPASCTPLLSLHGWSKLYDELFQSVQHWRLAPSDDTHAYEAPGPGDVRSPCPALNALANHGYLNRSGKDIPASELISSLTSVYHLSLPLAVALVSGGVICCGDFHKGISLDALAAHNKLEHDASLVHDNALPGAKFAPTQVNFALLDELLERYPAGMGIEEFAHARLQRESLQLNAGVPKLNAFHEEIGHGEAGLTWLLMKDATDLVRAETLHQFYGLEMIPDTYTVPVEEISFPKAREASAKIGSIMKNMKKNLMKAVPS</sequence>
<gene>
    <name evidence="9" type="ORF">F5878DRAFT_552441</name>
</gene>
<dbReference type="Gene3D" id="1.10.489.10">
    <property type="entry name" value="Chloroperoxidase-like"/>
    <property type="match status" value="1"/>
</dbReference>
<comment type="caution">
    <text evidence="9">The sequence shown here is derived from an EMBL/GenBank/DDBJ whole genome shotgun (WGS) entry which is preliminary data.</text>
</comment>
<dbReference type="SUPFAM" id="SSF47571">
    <property type="entry name" value="Cloroperoxidase"/>
    <property type="match status" value="1"/>
</dbReference>
<dbReference type="GO" id="GO:0004601">
    <property type="term" value="F:peroxidase activity"/>
    <property type="evidence" value="ECO:0007669"/>
    <property type="project" value="UniProtKB-KW"/>
</dbReference>
<keyword evidence="3" id="KW-0349">Heme</keyword>
<reference evidence="9" key="1">
    <citation type="submission" date="2022-08" db="EMBL/GenBank/DDBJ databases">
        <authorList>
            <consortium name="DOE Joint Genome Institute"/>
            <person name="Min B."/>
            <person name="Riley R."/>
            <person name="Sierra-Patev S."/>
            <person name="Naranjo-Ortiz M."/>
            <person name="Looney B."/>
            <person name="Konkel Z."/>
            <person name="Slot J.C."/>
            <person name="Sakamoto Y."/>
            <person name="Steenwyk J.L."/>
            <person name="Rokas A."/>
            <person name="Carro J."/>
            <person name="Camarero S."/>
            <person name="Ferreira P."/>
            <person name="Molpeceres G."/>
            <person name="Ruiz-Duenas F.J."/>
            <person name="Serrano A."/>
            <person name="Henrissat B."/>
            <person name="Drula E."/>
            <person name="Hughes K.W."/>
            <person name="Mata J.L."/>
            <person name="Ishikawa N.K."/>
            <person name="Vargas-Isla R."/>
            <person name="Ushijima S."/>
            <person name="Smith C.A."/>
            <person name="Ahrendt S."/>
            <person name="Andreopoulos W."/>
            <person name="He G."/>
            <person name="Labutti K."/>
            <person name="Lipzen A."/>
            <person name="Ng V."/>
            <person name="Sandor L."/>
            <person name="Barry K."/>
            <person name="Martinez A.T."/>
            <person name="Xiao Y."/>
            <person name="Gibbons J.G."/>
            <person name="Terashima K."/>
            <person name="Hibbett D.S."/>
            <person name="Grigoriev I.V."/>
        </authorList>
    </citation>
    <scope>NUCLEOTIDE SEQUENCE</scope>
    <source>
        <strain evidence="9">TFB9207</strain>
    </source>
</reference>
<comment type="similarity">
    <text evidence="7">Belongs to the chloroperoxidase family.</text>
</comment>
<dbReference type="GO" id="GO:0046872">
    <property type="term" value="F:metal ion binding"/>
    <property type="evidence" value="ECO:0007669"/>
    <property type="project" value="UniProtKB-KW"/>
</dbReference>
<evidence type="ECO:0000256" key="7">
    <source>
        <dbReference type="ARBA" id="ARBA00025795"/>
    </source>
</evidence>
<keyword evidence="4" id="KW-0479">Metal-binding</keyword>
<evidence type="ECO:0000256" key="4">
    <source>
        <dbReference type="ARBA" id="ARBA00022723"/>
    </source>
</evidence>
<dbReference type="PROSITE" id="PS51405">
    <property type="entry name" value="HEME_HALOPEROXIDASE"/>
    <property type="match status" value="1"/>
</dbReference>
<keyword evidence="10" id="KW-1185">Reference proteome</keyword>
<keyword evidence="2" id="KW-0575">Peroxidase</keyword>
<protein>
    <submittedName>
        <fullName evidence="9">Chloroperoxidase</fullName>
    </submittedName>
</protein>
<comment type="cofactor">
    <cofactor evidence="1">
        <name>heme b</name>
        <dbReference type="ChEBI" id="CHEBI:60344"/>
    </cofactor>
</comment>
<feature type="domain" description="Heme haloperoxidase family profile" evidence="8">
    <location>
        <begin position="59"/>
        <end position="266"/>
    </location>
</feature>
<keyword evidence="5" id="KW-0560">Oxidoreductase</keyword>
<evidence type="ECO:0000256" key="1">
    <source>
        <dbReference type="ARBA" id="ARBA00001970"/>
    </source>
</evidence>
<dbReference type="Pfam" id="PF01328">
    <property type="entry name" value="Peroxidase_2"/>
    <property type="match status" value="1"/>
</dbReference>
<evidence type="ECO:0000313" key="10">
    <source>
        <dbReference type="Proteomes" id="UP001163846"/>
    </source>
</evidence>
<name>A0AA38PJX8_9AGAR</name>
<evidence type="ECO:0000313" key="9">
    <source>
        <dbReference type="EMBL" id="KAJ3844329.1"/>
    </source>
</evidence>
<evidence type="ECO:0000256" key="3">
    <source>
        <dbReference type="ARBA" id="ARBA00022617"/>
    </source>
</evidence>
<proteinExistence type="inferred from homology"/>
<dbReference type="AlphaFoldDB" id="A0AA38PJX8"/>
<accession>A0AA38PJX8</accession>
<dbReference type="PANTHER" id="PTHR33577">
    <property type="entry name" value="STERIGMATOCYSTIN BIOSYNTHESIS PEROXIDASE STCC-RELATED"/>
    <property type="match status" value="1"/>
</dbReference>
<dbReference type="Proteomes" id="UP001163846">
    <property type="component" value="Unassembled WGS sequence"/>
</dbReference>
<dbReference type="PANTHER" id="PTHR33577:SF9">
    <property type="entry name" value="PEROXIDASE STCC"/>
    <property type="match status" value="1"/>
</dbReference>